<reference evidence="1" key="1">
    <citation type="journal article" date="2014" name="Int. J. Syst. Evol. Microbiol.">
        <title>Complete genome sequence of Corynebacterium casei LMG S-19264T (=DSM 44701T), isolated from a smear-ripened cheese.</title>
        <authorList>
            <consortium name="US DOE Joint Genome Institute (JGI-PGF)"/>
            <person name="Walter F."/>
            <person name="Albersmeier A."/>
            <person name="Kalinowski J."/>
            <person name="Ruckert C."/>
        </authorList>
    </citation>
    <scope>NUCLEOTIDE SEQUENCE</scope>
    <source>
        <strain evidence="1">NBRC 110023</strain>
    </source>
</reference>
<comment type="caution">
    <text evidence="1">The sequence shown here is derived from an EMBL/GenBank/DDBJ whole genome shotgun (WGS) entry which is preliminary data.</text>
</comment>
<dbReference type="Proteomes" id="UP001156601">
    <property type="component" value="Unassembled WGS sequence"/>
</dbReference>
<keyword evidence="2" id="KW-1185">Reference proteome</keyword>
<protein>
    <submittedName>
        <fullName evidence="1">Uncharacterized protein</fullName>
    </submittedName>
</protein>
<accession>A0AA37SUG1</accession>
<name>A0AA37SUG1_9ALTE</name>
<dbReference type="EMBL" id="BSOT01000005">
    <property type="protein sequence ID" value="GLR69427.1"/>
    <property type="molecule type" value="Genomic_DNA"/>
</dbReference>
<reference evidence="1" key="2">
    <citation type="submission" date="2023-01" db="EMBL/GenBank/DDBJ databases">
        <title>Draft genome sequence of Agaribacter marinus strain NBRC 110023.</title>
        <authorList>
            <person name="Sun Q."/>
            <person name="Mori K."/>
        </authorList>
    </citation>
    <scope>NUCLEOTIDE SEQUENCE</scope>
    <source>
        <strain evidence="1">NBRC 110023</strain>
    </source>
</reference>
<evidence type="ECO:0000313" key="2">
    <source>
        <dbReference type="Proteomes" id="UP001156601"/>
    </source>
</evidence>
<organism evidence="1 2">
    <name type="scientific">Agaribacter marinus</name>
    <dbReference type="NCBI Taxonomy" id="1431249"/>
    <lineage>
        <taxon>Bacteria</taxon>
        <taxon>Pseudomonadati</taxon>
        <taxon>Pseudomonadota</taxon>
        <taxon>Gammaproteobacteria</taxon>
        <taxon>Alteromonadales</taxon>
        <taxon>Alteromonadaceae</taxon>
        <taxon>Agaribacter</taxon>
    </lineage>
</organism>
<proteinExistence type="predicted"/>
<sequence>MLCWSNWAFDEFSTAIWTYIVKVIRGAIYTKRALETTYACVVAFRGQINVAAFTIWFKY</sequence>
<evidence type="ECO:0000313" key="1">
    <source>
        <dbReference type="EMBL" id="GLR69427.1"/>
    </source>
</evidence>
<dbReference type="AlphaFoldDB" id="A0AA37SUG1"/>
<gene>
    <name evidence="1" type="ORF">GCM10007852_03350</name>
</gene>